<name>W0FVZ6_PHACE</name>
<dbReference type="AlphaFoldDB" id="W0FVZ6"/>
<dbReference type="InterPro" id="IPR005828">
    <property type="entry name" value="MFS_sugar_transport-like"/>
</dbReference>
<evidence type="ECO:0000256" key="6">
    <source>
        <dbReference type="ARBA" id="ARBA00022989"/>
    </source>
</evidence>
<feature type="transmembrane region" description="Helical" evidence="8">
    <location>
        <begin position="118"/>
        <end position="139"/>
    </location>
</feature>
<feature type="non-terminal residue" evidence="10">
    <location>
        <position position="1"/>
    </location>
</feature>
<dbReference type="FunFam" id="1.20.1250.20:FF:000218">
    <property type="entry name" value="facilitated trehalose transporter Tret1"/>
    <property type="match status" value="1"/>
</dbReference>
<dbReference type="PANTHER" id="PTHR48021">
    <property type="match status" value="1"/>
</dbReference>
<keyword evidence="6 8" id="KW-1133">Transmembrane helix</keyword>
<proteinExistence type="evidence at transcript level"/>
<feature type="transmembrane region" description="Helical" evidence="8">
    <location>
        <begin position="184"/>
        <end position="208"/>
    </location>
</feature>
<feature type="transmembrane region" description="Helical" evidence="8">
    <location>
        <begin position="301"/>
        <end position="322"/>
    </location>
</feature>
<evidence type="ECO:0000256" key="1">
    <source>
        <dbReference type="ARBA" id="ARBA00004651"/>
    </source>
</evidence>
<keyword evidence="7 8" id="KW-0472">Membrane</keyword>
<dbReference type="SUPFAM" id="SSF103473">
    <property type="entry name" value="MFS general substrate transporter"/>
    <property type="match status" value="1"/>
</dbReference>
<dbReference type="PROSITE" id="PS00216">
    <property type="entry name" value="SUGAR_TRANSPORT_1"/>
    <property type="match status" value="1"/>
</dbReference>
<reference evidence="10" key="1">
    <citation type="journal article" date="2013" name="PLoS ONE">
        <title>Putative Sugar Transporters of the Mustard Leaf Beetle Phaedon cochleariae: Their Phylogeny and Role for Nutrient Supply in Larval Defensive Glands.</title>
        <authorList>
            <person name="Stock M."/>
            <person name="Gretscher R.R."/>
            <person name="Groth M."/>
            <person name="Eiserloh S."/>
            <person name="Boland W."/>
            <person name="Burse A."/>
        </authorList>
    </citation>
    <scope>NUCLEOTIDE SEQUENCE</scope>
</reference>
<dbReference type="OrthoDB" id="6133115at2759"/>
<evidence type="ECO:0000313" key="10">
    <source>
        <dbReference type="EMBL" id="AHF27414.1"/>
    </source>
</evidence>
<feature type="transmembrane region" description="Helical" evidence="8">
    <location>
        <begin position="427"/>
        <end position="449"/>
    </location>
</feature>
<keyword evidence="2" id="KW-0813">Transport</keyword>
<keyword evidence="5 8" id="KW-0812">Transmembrane</keyword>
<feature type="domain" description="Major facilitator superfamily (MFS) profile" evidence="9">
    <location>
        <begin position="27"/>
        <end position="453"/>
    </location>
</feature>
<dbReference type="PANTHER" id="PTHR48021:SF46">
    <property type="entry name" value="MAJOR FACILITATOR SUPERFAMILY (MFS) PROFILE DOMAIN-CONTAINING PROTEIN"/>
    <property type="match status" value="1"/>
</dbReference>
<feature type="transmembrane region" description="Helical" evidence="8">
    <location>
        <begin position="21"/>
        <end position="46"/>
    </location>
</feature>
<dbReference type="Gene3D" id="1.20.1250.20">
    <property type="entry name" value="MFS general substrate transporter like domains"/>
    <property type="match status" value="1"/>
</dbReference>
<keyword evidence="4 10" id="KW-0762">Sugar transport</keyword>
<feature type="transmembrane region" description="Helical" evidence="8">
    <location>
        <begin position="359"/>
        <end position="379"/>
    </location>
</feature>
<feature type="transmembrane region" description="Helical" evidence="8">
    <location>
        <begin position="160"/>
        <end position="178"/>
    </location>
</feature>
<feature type="transmembrane region" description="Helical" evidence="8">
    <location>
        <begin position="96"/>
        <end position="112"/>
    </location>
</feature>
<dbReference type="GO" id="GO:0005886">
    <property type="term" value="C:plasma membrane"/>
    <property type="evidence" value="ECO:0007669"/>
    <property type="project" value="UniProtKB-SubCell"/>
</dbReference>
<dbReference type="Pfam" id="PF00083">
    <property type="entry name" value="Sugar_tr"/>
    <property type="match status" value="1"/>
</dbReference>
<organism evidence="10">
    <name type="scientific">Phaedon cochleariae</name>
    <name type="common">Mustard beetle</name>
    <dbReference type="NCBI Taxonomy" id="80249"/>
    <lineage>
        <taxon>Eukaryota</taxon>
        <taxon>Metazoa</taxon>
        <taxon>Ecdysozoa</taxon>
        <taxon>Arthropoda</taxon>
        <taxon>Hexapoda</taxon>
        <taxon>Insecta</taxon>
        <taxon>Pterygota</taxon>
        <taxon>Neoptera</taxon>
        <taxon>Endopterygota</taxon>
        <taxon>Coleoptera</taxon>
        <taxon>Polyphaga</taxon>
        <taxon>Cucujiformia</taxon>
        <taxon>Chrysomeloidea</taxon>
        <taxon>Chrysomelidae</taxon>
        <taxon>Chrysomelinae</taxon>
        <taxon>Chrysomelini</taxon>
        <taxon>Phaedon</taxon>
    </lineage>
</organism>
<dbReference type="PROSITE" id="PS00217">
    <property type="entry name" value="SUGAR_TRANSPORT_2"/>
    <property type="match status" value="1"/>
</dbReference>
<protein>
    <submittedName>
        <fullName evidence="10">Putative sugar transporter 2</fullName>
    </submittedName>
</protein>
<feature type="transmembrane region" description="Helical" evidence="8">
    <location>
        <begin position="262"/>
        <end position="289"/>
    </location>
</feature>
<evidence type="ECO:0000256" key="2">
    <source>
        <dbReference type="ARBA" id="ARBA00022448"/>
    </source>
</evidence>
<evidence type="ECO:0000256" key="7">
    <source>
        <dbReference type="ARBA" id="ARBA00023136"/>
    </source>
</evidence>
<dbReference type="InterPro" id="IPR020846">
    <property type="entry name" value="MFS_dom"/>
</dbReference>
<evidence type="ECO:0000256" key="3">
    <source>
        <dbReference type="ARBA" id="ARBA00022475"/>
    </source>
</evidence>
<feature type="transmembrane region" description="Helical" evidence="8">
    <location>
        <begin position="66"/>
        <end position="84"/>
    </location>
</feature>
<dbReference type="GO" id="GO:0022857">
    <property type="term" value="F:transmembrane transporter activity"/>
    <property type="evidence" value="ECO:0007669"/>
    <property type="project" value="InterPro"/>
</dbReference>
<dbReference type="InterPro" id="IPR005829">
    <property type="entry name" value="Sugar_transporter_CS"/>
</dbReference>
<evidence type="ECO:0000256" key="5">
    <source>
        <dbReference type="ARBA" id="ARBA00022692"/>
    </source>
</evidence>
<dbReference type="InterPro" id="IPR036259">
    <property type="entry name" value="MFS_trans_sf"/>
</dbReference>
<accession>W0FVZ6</accession>
<evidence type="ECO:0000256" key="8">
    <source>
        <dbReference type="SAM" id="Phobius"/>
    </source>
</evidence>
<evidence type="ECO:0000256" key="4">
    <source>
        <dbReference type="ARBA" id="ARBA00022597"/>
    </source>
</evidence>
<dbReference type="EMBL" id="KF803260">
    <property type="protein sequence ID" value="AHF27414.1"/>
    <property type="molecule type" value="mRNA"/>
</dbReference>
<dbReference type="PROSITE" id="PS50850">
    <property type="entry name" value="MFS"/>
    <property type="match status" value="1"/>
</dbReference>
<dbReference type="InterPro" id="IPR050549">
    <property type="entry name" value="MFS_Trehalose_Transporter"/>
</dbReference>
<feature type="transmembrane region" description="Helical" evidence="8">
    <location>
        <begin position="400"/>
        <end position="421"/>
    </location>
</feature>
<feature type="transmembrane region" description="Helical" evidence="8">
    <location>
        <begin position="329"/>
        <end position="347"/>
    </location>
</feature>
<keyword evidence="3" id="KW-1003">Cell membrane</keyword>
<evidence type="ECO:0000259" key="9">
    <source>
        <dbReference type="PROSITE" id="PS50850"/>
    </source>
</evidence>
<comment type="subcellular location">
    <subcellularLocation>
        <location evidence="1">Cell membrane</location>
        <topology evidence="1">Multi-pass membrane protein</topology>
    </subcellularLocation>
</comment>
<sequence length="486" mass="54640">AVLSKMDRTADPKILSDNGKQWLQILATLSASLAAITPGISIGWSAPFLPKISKDKENYDISEEEIVRMQAVSIYTVIIFCPIFSKLCDVIGRKRTLLLICIPDLLTWILIANAREAYVFLIAKVFSGMSHGIMFAAIPTYTGEISEPKVRGTWGNAMTVLFYAGQLFVTVIGSYYSVPTSCYIFMPISVVFGIVFCFMPESPVFLLMKGRHEEAKNSLRRLRGREDISADFEALKADVDRQMSERGRWKDLFLIRSNRKALIALTFLRFSLILSGAFVFVFYIGYIFGKSVGTFTPETSSIIYMALHLLMSFFASFIVDILGRRKSLIFSLTPCSIVLLIESIYFYMDEQVTDVDISFWNWIPVTGLVLFVVLSSFGIDIMPALMQGELFSAAIKAKGVGLLVVFTCAMSGTVHYLFFLLSSRFGMFVPFLVFACCNLISAIIAYYIIPETRGKTLEEIQQDLKRPVRSMIDDGKVYEKCNQNIL</sequence>